<proteinExistence type="predicted"/>
<organism evidence="1 2">
    <name type="scientific">Artomyces pyxidatus</name>
    <dbReference type="NCBI Taxonomy" id="48021"/>
    <lineage>
        <taxon>Eukaryota</taxon>
        <taxon>Fungi</taxon>
        <taxon>Dikarya</taxon>
        <taxon>Basidiomycota</taxon>
        <taxon>Agaricomycotina</taxon>
        <taxon>Agaricomycetes</taxon>
        <taxon>Russulales</taxon>
        <taxon>Auriscalpiaceae</taxon>
        <taxon>Artomyces</taxon>
    </lineage>
</organism>
<comment type="caution">
    <text evidence="1">The sequence shown here is derived from an EMBL/GenBank/DDBJ whole genome shotgun (WGS) entry which is preliminary data.</text>
</comment>
<keyword evidence="2" id="KW-1185">Reference proteome</keyword>
<dbReference type="Proteomes" id="UP000814140">
    <property type="component" value="Unassembled WGS sequence"/>
</dbReference>
<protein>
    <submittedName>
        <fullName evidence="1">Clavaminate synthase-like protein</fullName>
    </submittedName>
</protein>
<reference evidence="1" key="1">
    <citation type="submission" date="2021-03" db="EMBL/GenBank/DDBJ databases">
        <authorList>
            <consortium name="DOE Joint Genome Institute"/>
            <person name="Ahrendt S."/>
            <person name="Looney B.P."/>
            <person name="Miyauchi S."/>
            <person name="Morin E."/>
            <person name="Drula E."/>
            <person name="Courty P.E."/>
            <person name="Chicoki N."/>
            <person name="Fauchery L."/>
            <person name="Kohler A."/>
            <person name="Kuo A."/>
            <person name="Labutti K."/>
            <person name="Pangilinan J."/>
            <person name="Lipzen A."/>
            <person name="Riley R."/>
            <person name="Andreopoulos W."/>
            <person name="He G."/>
            <person name="Johnson J."/>
            <person name="Barry K.W."/>
            <person name="Grigoriev I.V."/>
            <person name="Nagy L."/>
            <person name="Hibbett D."/>
            <person name="Henrissat B."/>
            <person name="Matheny P.B."/>
            <person name="Labbe J."/>
            <person name="Martin F."/>
        </authorList>
    </citation>
    <scope>NUCLEOTIDE SEQUENCE</scope>
    <source>
        <strain evidence="1">HHB10654</strain>
    </source>
</reference>
<evidence type="ECO:0000313" key="2">
    <source>
        <dbReference type="Proteomes" id="UP000814140"/>
    </source>
</evidence>
<reference evidence="1" key="2">
    <citation type="journal article" date="2022" name="New Phytol.">
        <title>Evolutionary transition to the ectomycorrhizal habit in the genomes of a hyperdiverse lineage of mushroom-forming fungi.</title>
        <authorList>
            <person name="Looney B."/>
            <person name="Miyauchi S."/>
            <person name="Morin E."/>
            <person name="Drula E."/>
            <person name="Courty P.E."/>
            <person name="Kohler A."/>
            <person name="Kuo A."/>
            <person name="LaButti K."/>
            <person name="Pangilinan J."/>
            <person name="Lipzen A."/>
            <person name="Riley R."/>
            <person name="Andreopoulos W."/>
            <person name="He G."/>
            <person name="Johnson J."/>
            <person name="Nolan M."/>
            <person name="Tritt A."/>
            <person name="Barry K.W."/>
            <person name="Grigoriev I.V."/>
            <person name="Nagy L.G."/>
            <person name="Hibbett D."/>
            <person name="Henrissat B."/>
            <person name="Matheny P.B."/>
            <person name="Labbe J."/>
            <person name="Martin F.M."/>
        </authorList>
    </citation>
    <scope>NUCLEOTIDE SEQUENCE</scope>
    <source>
        <strain evidence="1">HHB10654</strain>
    </source>
</reference>
<accession>A0ACB8ST65</accession>
<gene>
    <name evidence="1" type="ORF">BV25DRAFT_1809661</name>
</gene>
<dbReference type="EMBL" id="MU277229">
    <property type="protein sequence ID" value="KAI0059096.1"/>
    <property type="molecule type" value="Genomic_DNA"/>
</dbReference>
<evidence type="ECO:0000313" key="1">
    <source>
        <dbReference type="EMBL" id="KAI0059096.1"/>
    </source>
</evidence>
<sequence length="400" mass="45114">MKRVSESCQVLDELADDAYQHLLVARRSDTLPWRRLYTEASLMRTLADLMLQRIPDEATIELCIARLDRILVIAGAPGADRRELVLLLISKIQKDHLPSEPFRCLSPSTLVPSLDVAAVLVLAGPNAVPRHGQPPSISVFQRRLRHEPFLLPGFASDWPAMNEHPWRSLEYLRSVAGRGRIVPVEVGGDYRTDDWTQELIAWESFLDSLDETQRRDQRIVYMAQHNILDQFPSLRADIIVPDYAYTSLSPPSGYPQYRPPANDEQLVINAWLGPKGTVSPGHTDPYFNLYAQIVGRKTVWLAPPSASAHMYPYPPPVSAAPADSVHNPATNNLEPSMSNTTKVDVFCDRTNESRFAMFWEKVVPTALSVTLEPGDVLFFPPGWWHAMRSEDTSFSVSMWF</sequence>
<name>A0ACB8ST65_9AGAM</name>